<dbReference type="SMART" id="SM00360">
    <property type="entry name" value="RRM"/>
    <property type="match status" value="4"/>
</dbReference>
<evidence type="ECO:0000259" key="4">
    <source>
        <dbReference type="PROSITE" id="PS50102"/>
    </source>
</evidence>
<dbReference type="GO" id="GO:0003723">
    <property type="term" value="F:RNA binding"/>
    <property type="evidence" value="ECO:0007669"/>
    <property type="project" value="UniProtKB-UniRule"/>
</dbReference>
<reference evidence="6" key="1">
    <citation type="submission" date="2022-11" db="UniProtKB">
        <authorList>
            <consortium name="WormBaseParasite"/>
        </authorList>
    </citation>
    <scope>IDENTIFICATION</scope>
</reference>
<feature type="domain" description="RRM" evidence="4">
    <location>
        <begin position="470"/>
        <end position="543"/>
    </location>
</feature>
<dbReference type="InterPro" id="IPR050502">
    <property type="entry name" value="Euk_RNA-bind_prot"/>
</dbReference>
<keyword evidence="1 2" id="KW-0694">RNA-binding</keyword>
<proteinExistence type="predicted"/>
<evidence type="ECO:0000256" key="3">
    <source>
        <dbReference type="SAM" id="MobiDB-lite"/>
    </source>
</evidence>
<dbReference type="CDD" id="cd12317">
    <property type="entry name" value="RRM4_RBM19_RRM3_MRD1"/>
    <property type="match status" value="1"/>
</dbReference>
<feature type="region of interest" description="Disordered" evidence="3">
    <location>
        <begin position="95"/>
        <end position="125"/>
    </location>
</feature>
<dbReference type="FunFam" id="3.30.70.330:FF:000738">
    <property type="entry name" value="RNA-binding motif protein 19"/>
    <property type="match status" value="1"/>
</dbReference>
<dbReference type="InterPro" id="IPR035979">
    <property type="entry name" value="RBD_domain_sf"/>
</dbReference>
<dbReference type="AlphaFoldDB" id="A0A914X6D0"/>
<protein>
    <submittedName>
        <fullName evidence="6">RRM domain-containing protein</fullName>
    </submittedName>
</protein>
<keyword evidence="5" id="KW-1185">Reference proteome</keyword>
<dbReference type="PANTHER" id="PTHR48025:SF1">
    <property type="entry name" value="RRM DOMAIN-CONTAINING PROTEIN"/>
    <property type="match status" value="1"/>
</dbReference>
<evidence type="ECO:0000256" key="2">
    <source>
        <dbReference type="PROSITE-ProRule" id="PRU00176"/>
    </source>
</evidence>
<feature type="domain" description="RRM" evidence="4">
    <location>
        <begin position="2"/>
        <end position="79"/>
    </location>
</feature>
<dbReference type="Pfam" id="PF00076">
    <property type="entry name" value="RRM_1"/>
    <property type="match status" value="3"/>
</dbReference>
<dbReference type="Gene3D" id="3.30.70.330">
    <property type="match status" value="4"/>
</dbReference>
<dbReference type="Proteomes" id="UP000887566">
    <property type="component" value="Unplaced"/>
</dbReference>
<evidence type="ECO:0000313" key="6">
    <source>
        <dbReference type="WBParaSite" id="PSAMB.scaffold6553size9251.g28694.t1"/>
    </source>
</evidence>
<dbReference type="PANTHER" id="PTHR48025">
    <property type="entry name" value="OS02G0815200 PROTEIN"/>
    <property type="match status" value="1"/>
</dbReference>
<evidence type="ECO:0000313" key="5">
    <source>
        <dbReference type="Proteomes" id="UP000887566"/>
    </source>
</evidence>
<dbReference type="InterPro" id="IPR000504">
    <property type="entry name" value="RRM_dom"/>
</dbReference>
<name>A0A914X6D0_9BILA</name>
<dbReference type="InterPro" id="IPR012677">
    <property type="entry name" value="Nucleotide-bd_a/b_plait_sf"/>
</dbReference>
<feature type="domain" description="RRM" evidence="4">
    <location>
        <begin position="281"/>
        <end position="359"/>
    </location>
</feature>
<evidence type="ECO:0000256" key="1">
    <source>
        <dbReference type="ARBA" id="ARBA00022884"/>
    </source>
</evidence>
<dbReference type="PROSITE" id="PS50102">
    <property type="entry name" value="RRM"/>
    <property type="match status" value="3"/>
</dbReference>
<dbReference type="SUPFAM" id="SSF54928">
    <property type="entry name" value="RNA-binding domain, RBD"/>
    <property type="match status" value="3"/>
</dbReference>
<feature type="region of interest" description="Disordered" evidence="3">
    <location>
        <begin position="247"/>
        <end position="269"/>
    </location>
</feature>
<dbReference type="WBParaSite" id="PSAMB.scaffold6553size9251.g28694.t1">
    <property type="protein sequence ID" value="PSAMB.scaffold6553size9251.g28694.t1"/>
    <property type="gene ID" value="PSAMB.scaffold6553size9251.g28694"/>
</dbReference>
<organism evidence="5 6">
    <name type="scientific">Plectus sambesii</name>
    <dbReference type="NCBI Taxonomy" id="2011161"/>
    <lineage>
        <taxon>Eukaryota</taxon>
        <taxon>Metazoa</taxon>
        <taxon>Ecdysozoa</taxon>
        <taxon>Nematoda</taxon>
        <taxon>Chromadorea</taxon>
        <taxon>Plectida</taxon>
        <taxon>Plectina</taxon>
        <taxon>Plectoidea</taxon>
        <taxon>Plectidae</taxon>
        <taxon>Plectus</taxon>
    </lineage>
</organism>
<feature type="compositionally biased region" description="Polar residues" evidence="3">
    <location>
        <begin position="97"/>
        <end position="106"/>
    </location>
</feature>
<accession>A0A914X6D0</accession>
<sequence>MSRLIVKGLPATMTEPKLRAMFSERGTVTDCQLKYTREGKFRRFAFVGFDNERDAEDARHHLDRTFINASRIEVEVCKPFGDETKPRAWSKYAKDSSAYQQLNPSGTEEKTSKYQPAAKKSKIDPNKDPKFAEFLEVQNKTGLFTPKEDDEQQVEATDDLIVQLLRGVSGDTKLSLTFRGLPPSVKQKSVKEWLAPIRLKAMKIVRNEVEAAAFISFNRMPDVRRALQRTGEFLGGFKVEIAKVPTSGGSGAAAAEEEEPEAPEDRKTENEKITAAILDTGRLFVRNLPYVCTTETLESLFSTYGEIADLTLVVDKKTGKSKGFAVVTFVFPENAAAAYAALDGTIFQGRMLHLLPGEEKRDAPNGGSAFPDADAKSSFKKQKDAKVKANAGQSHTWNALFLGANAVADTLAAKLNTTKAALLDADGGTSAGVRMALGETRLVRETRDFLLANNVSLDSFSRPAAKRSDTIIIAKNLPAGIAADELRRMFQRYGDVGRLLLPPEGGISALIEMNRAEDAKKAFKALAYSRLRTMPLYLEWAPGDVFGAQAEGAAKPQSASRK</sequence>